<organism evidence="1 2">
    <name type="scientific">Trichomalopsis sarcophagae</name>
    <dbReference type="NCBI Taxonomy" id="543379"/>
    <lineage>
        <taxon>Eukaryota</taxon>
        <taxon>Metazoa</taxon>
        <taxon>Ecdysozoa</taxon>
        <taxon>Arthropoda</taxon>
        <taxon>Hexapoda</taxon>
        <taxon>Insecta</taxon>
        <taxon>Pterygota</taxon>
        <taxon>Neoptera</taxon>
        <taxon>Endopterygota</taxon>
        <taxon>Hymenoptera</taxon>
        <taxon>Apocrita</taxon>
        <taxon>Proctotrupomorpha</taxon>
        <taxon>Chalcidoidea</taxon>
        <taxon>Pteromalidae</taxon>
        <taxon>Pteromalinae</taxon>
        <taxon>Trichomalopsis</taxon>
    </lineage>
</organism>
<dbReference type="EMBL" id="NNAY01001579">
    <property type="protein sequence ID" value="OXU23533.1"/>
    <property type="molecule type" value="Genomic_DNA"/>
</dbReference>
<name>A0A232EYW7_9HYME</name>
<dbReference type="Proteomes" id="UP000215335">
    <property type="component" value="Unassembled WGS sequence"/>
</dbReference>
<evidence type="ECO:0000313" key="1">
    <source>
        <dbReference type="EMBL" id="OXU23533.1"/>
    </source>
</evidence>
<reference evidence="1 2" key="1">
    <citation type="journal article" date="2017" name="Curr. Biol.">
        <title>The Evolution of Venom by Co-option of Single-Copy Genes.</title>
        <authorList>
            <person name="Martinson E.O."/>
            <person name="Mrinalini"/>
            <person name="Kelkar Y.D."/>
            <person name="Chang C.H."/>
            <person name="Werren J.H."/>
        </authorList>
    </citation>
    <scope>NUCLEOTIDE SEQUENCE [LARGE SCALE GENOMIC DNA]</scope>
    <source>
        <strain evidence="1 2">Alberta</strain>
        <tissue evidence="1">Whole body</tissue>
    </source>
</reference>
<accession>A0A232EYW7</accession>
<dbReference type="AlphaFoldDB" id="A0A232EYW7"/>
<sequence length="78" mass="9287">MKKERRKERETLPSDDFDFIYIVALMAIAHTDNTIYTILMKERRGTHTMRRENMKESVCGSELRRFFLLVASNELFKG</sequence>
<proteinExistence type="predicted"/>
<evidence type="ECO:0000313" key="2">
    <source>
        <dbReference type="Proteomes" id="UP000215335"/>
    </source>
</evidence>
<comment type="caution">
    <text evidence="1">The sequence shown here is derived from an EMBL/GenBank/DDBJ whole genome shotgun (WGS) entry which is preliminary data.</text>
</comment>
<protein>
    <submittedName>
        <fullName evidence="1">Uncharacterized protein</fullName>
    </submittedName>
</protein>
<gene>
    <name evidence="1" type="ORF">TSAR_002250</name>
</gene>
<keyword evidence="2" id="KW-1185">Reference proteome</keyword>